<dbReference type="Proteomes" id="UP000784294">
    <property type="component" value="Unassembled WGS sequence"/>
</dbReference>
<feature type="domain" description="Ubiquitin-protein ligase E3A N-terminal zinc-binding" evidence="1">
    <location>
        <begin position="8"/>
        <end position="59"/>
    </location>
</feature>
<dbReference type="InterPro" id="IPR042556">
    <property type="entry name" value="AZUL_sf"/>
</dbReference>
<dbReference type="AlphaFoldDB" id="A0A3S5CLL7"/>
<dbReference type="EMBL" id="CAAALY010037513">
    <property type="protein sequence ID" value="VEL18549.1"/>
    <property type="molecule type" value="Genomic_DNA"/>
</dbReference>
<evidence type="ECO:0000313" key="2">
    <source>
        <dbReference type="EMBL" id="VEL18549.1"/>
    </source>
</evidence>
<sequence>MPSGAYLQQLIPQLFAQLTRGCGNSSCTNEHCASSVSYLHSGITATQAAALSIRLTQQNPIICSRHDRNVAESDQNTDTQNRISFVSSLCPDISSFDSENAIHHEPMDVGNDSCSESNSLSGLIAGGSSSHIPLSRMPVEDAYSFPDSEVEEIDKPVTLRFYHPMSSNSSVNATPPPERPSISLHVAEHESTDEEDACSVSESKCESQSIGITTIAPSDGASSTGDSFGGIAVSSRTPRASSIANCPISENIVLPQPIIPEPSRSRPSGAGFISPAAFSRALRSAIVASTS</sequence>
<organism evidence="2 3">
    <name type="scientific">Protopolystoma xenopodis</name>
    <dbReference type="NCBI Taxonomy" id="117903"/>
    <lineage>
        <taxon>Eukaryota</taxon>
        <taxon>Metazoa</taxon>
        <taxon>Spiralia</taxon>
        <taxon>Lophotrochozoa</taxon>
        <taxon>Platyhelminthes</taxon>
        <taxon>Monogenea</taxon>
        <taxon>Polyopisthocotylea</taxon>
        <taxon>Polystomatidea</taxon>
        <taxon>Polystomatidae</taxon>
        <taxon>Protopolystoma</taxon>
    </lineage>
</organism>
<accession>A0A3S5CLL7</accession>
<dbReference type="Pfam" id="PF16558">
    <property type="entry name" value="AZUL"/>
    <property type="match status" value="1"/>
</dbReference>
<dbReference type="Gene3D" id="6.10.130.10">
    <property type="entry name" value="Ubiquitin-protein ligase E3A, N-terminal zinc-binding domain (AZUL)"/>
    <property type="match status" value="1"/>
</dbReference>
<proteinExistence type="predicted"/>
<comment type="caution">
    <text evidence="2">The sequence shown here is derived from an EMBL/GenBank/DDBJ whole genome shotgun (WGS) entry which is preliminary data.</text>
</comment>
<evidence type="ECO:0000313" key="3">
    <source>
        <dbReference type="Proteomes" id="UP000784294"/>
    </source>
</evidence>
<dbReference type="InterPro" id="IPR032353">
    <property type="entry name" value="AZUL"/>
</dbReference>
<protein>
    <recommendedName>
        <fullName evidence="1">Ubiquitin-protein ligase E3A N-terminal zinc-binding domain-containing protein</fullName>
    </recommendedName>
</protein>
<gene>
    <name evidence="2" type="ORF">PXEA_LOCUS11989</name>
</gene>
<evidence type="ECO:0000259" key="1">
    <source>
        <dbReference type="Pfam" id="PF16558"/>
    </source>
</evidence>
<feature type="non-terminal residue" evidence="2">
    <location>
        <position position="291"/>
    </location>
</feature>
<name>A0A3S5CLL7_9PLAT</name>
<keyword evidence="3" id="KW-1185">Reference proteome</keyword>
<dbReference type="OrthoDB" id="5981550at2759"/>
<reference evidence="2" key="1">
    <citation type="submission" date="2018-11" db="EMBL/GenBank/DDBJ databases">
        <authorList>
            <consortium name="Pathogen Informatics"/>
        </authorList>
    </citation>
    <scope>NUCLEOTIDE SEQUENCE</scope>
</reference>